<accession>A0AAN9L730</accession>
<feature type="region of interest" description="Disordered" evidence="1">
    <location>
        <begin position="319"/>
        <end position="387"/>
    </location>
</feature>
<keyword evidence="3" id="KW-1185">Reference proteome</keyword>
<organism evidence="2 3">
    <name type="scientific">Canavalia gladiata</name>
    <name type="common">Sword bean</name>
    <name type="synonym">Dolichos gladiatus</name>
    <dbReference type="NCBI Taxonomy" id="3824"/>
    <lineage>
        <taxon>Eukaryota</taxon>
        <taxon>Viridiplantae</taxon>
        <taxon>Streptophyta</taxon>
        <taxon>Embryophyta</taxon>
        <taxon>Tracheophyta</taxon>
        <taxon>Spermatophyta</taxon>
        <taxon>Magnoliopsida</taxon>
        <taxon>eudicotyledons</taxon>
        <taxon>Gunneridae</taxon>
        <taxon>Pentapetalae</taxon>
        <taxon>rosids</taxon>
        <taxon>fabids</taxon>
        <taxon>Fabales</taxon>
        <taxon>Fabaceae</taxon>
        <taxon>Papilionoideae</taxon>
        <taxon>50 kb inversion clade</taxon>
        <taxon>NPAAA clade</taxon>
        <taxon>indigoferoid/millettioid clade</taxon>
        <taxon>Phaseoleae</taxon>
        <taxon>Canavalia</taxon>
    </lineage>
</organism>
<feature type="compositionally biased region" description="Polar residues" evidence="1">
    <location>
        <begin position="158"/>
        <end position="176"/>
    </location>
</feature>
<feature type="region of interest" description="Disordered" evidence="1">
    <location>
        <begin position="252"/>
        <end position="277"/>
    </location>
</feature>
<evidence type="ECO:0000313" key="2">
    <source>
        <dbReference type="EMBL" id="KAK7330286.1"/>
    </source>
</evidence>
<protein>
    <submittedName>
        <fullName evidence="2">Uncharacterized protein</fullName>
    </submittedName>
</protein>
<feature type="region of interest" description="Disordered" evidence="1">
    <location>
        <begin position="1"/>
        <end position="198"/>
    </location>
</feature>
<feature type="compositionally biased region" description="Polar residues" evidence="1">
    <location>
        <begin position="256"/>
        <end position="267"/>
    </location>
</feature>
<comment type="caution">
    <text evidence="2">The sequence shown here is derived from an EMBL/GenBank/DDBJ whole genome shotgun (WGS) entry which is preliminary data.</text>
</comment>
<reference evidence="2 3" key="1">
    <citation type="submission" date="2024-01" db="EMBL/GenBank/DDBJ databases">
        <title>The genomes of 5 underutilized Papilionoideae crops provide insights into root nodulation and disease resistanc.</title>
        <authorList>
            <person name="Jiang F."/>
        </authorList>
    </citation>
    <scope>NUCLEOTIDE SEQUENCE [LARGE SCALE GENOMIC DNA]</scope>
    <source>
        <strain evidence="2">LVBAO_FW01</strain>
        <tissue evidence="2">Leaves</tissue>
    </source>
</reference>
<name>A0AAN9L730_CANGL</name>
<dbReference type="EMBL" id="JAYMYQ010000005">
    <property type="protein sequence ID" value="KAK7330286.1"/>
    <property type="molecule type" value="Genomic_DNA"/>
</dbReference>
<evidence type="ECO:0000256" key="1">
    <source>
        <dbReference type="SAM" id="MobiDB-lite"/>
    </source>
</evidence>
<dbReference type="AlphaFoldDB" id="A0AAN9L730"/>
<feature type="compositionally biased region" description="Polar residues" evidence="1">
    <location>
        <begin position="64"/>
        <end position="90"/>
    </location>
</feature>
<feature type="compositionally biased region" description="Basic and acidic residues" evidence="1">
    <location>
        <begin position="319"/>
        <end position="329"/>
    </location>
</feature>
<gene>
    <name evidence="2" type="ORF">VNO77_24476</name>
</gene>
<evidence type="ECO:0000313" key="3">
    <source>
        <dbReference type="Proteomes" id="UP001367508"/>
    </source>
</evidence>
<feature type="compositionally biased region" description="Polar residues" evidence="1">
    <location>
        <begin position="37"/>
        <end position="49"/>
    </location>
</feature>
<proteinExistence type="predicted"/>
<dbReference type="PANTHER" id="PTHR33673:SF35">
    <property type="match status" value="1"/>
</dbReference>
<sequence length="397" mass="42810">METGGDNRSIVNLGSGVGTNKDENQTSPLTEQECKNNDNSNPNPAGSQSETHHSSTEDMLDLHSSLTPSTNESSPGNLSHEPTNTDNKTPTGALESCQKQSTENESPKPLQVTEQGHEGIVNSSMGTPISPSSESSTQEDIHVSPNATHKSHIAAESSDGSNRETNTNHGSETKNPPVQVMERPGESGTSNSPYSFPSHVFARTNTNSPGDWSAASNESLFSIYMGNMSFSNELVCFKSGELDKPGDVCMLDHPNASPNHQPNESPNHQPPSPLNNFNTISQRAAELHEESLKLTEAKAAETMREVAMENTLTTENVVKAESKRSDSHRLSNGSTNSYAFQSSEDRHKNISSKSVGEKQIQEESEEKETPNADDQATQNSNTNAPPNKWLGCFPCCG</sequence>
<dbReference type="PANTHER" id="PTHR33673">
    <property type="entry name" value="SUPPRESSOR SRP40-LIKE PROTEIN"/>
    <property type="match status" value="1"/>
</dbReference>
<feature type="compositionally biased region" description="Polar residues" evidence="1">
    <location>
        <begin position="372"/>
        <end position="385"/>
    </location>
</feature>
<feature type="compositionally biased region" description="Polar residues" evidence="1">
    <location>
        <begin position="330"/>
        <end position="342"/>
    </location>
</feature>
<feature type="compositionally biased region" description="Polar residues" evidence="1">
    <location>
        <begin position="121"/>
        <end position="138"/>
    </location>
</feature>
<dbReference type="Proteomes" id="UP001367508">
    <property type="component" value="Unassembled WGS sequence"/>
</dbReference>